<reference evidence="4 5" key="1">
    <citation type="submission" date="2018-01" db="EMBL/GenBank/DDBJ databases">
        <title>Complete genome sequence of Flavivirga eckloniae ECD14 isolated from seaweed Ecklonia cava.</title>
        <authorList>
            <person name="Lee J.H."/>
            <person name="Baik K.S."/>
            <person name="Seong C.N."/>
        </authorList>
    </citation>
    <scope>NUCLEOTIDE SEQUENCE [LARGE SCALE GENOMIC DNA]</scope>
    <source>
        <strain evidence="4 5">ECD14</strain>
    </source>
</reference>
<dbReference type="SUPFAM" id="SSF52266">
    <property type="entry name" value="SGNH hydrolase"/>
    <property type="match status" value="1"/>
</dbReference>
<accession>A0A2K9PWP7</accession>
<dbReference type="KEGG" id="fek:C1H87_22135"/>
<evidence type="ECO:0000256" key="1">
    <source>
        <dbReference type="SAM" id="MobiDB-lite"/>
    </source>
</evidence>
<dbReference type="EMBL" id="CP025791">
    <property type="protein sequence ID" value="AUP81268.1"/>
    <property type="molecule type" value="Genomic_DNA"/>
</dbReference>
<dbReference type="AlphaFoldDB" id="A0A2K9PWP7"/>
<dbReference type="CDD" id="cd00229">
    <property type="entry name" value="SGNH_hydrolase"/>
    <property type="match status" value="1"/>
</dbReference>
<sequence length="438" mass="49068">MKHNIKTNIKNYFFLLLVMISLPFLVNCSDTKEPESIKSNPIAEEEEEEETTGTDDRANRIFNLNPEIPEEFRERNGLPNFFSKVKTGKDVTVAYLGGSITNQNGWRPLTFNWIKEQYPTATLTEVEAAISGTGVDFAASRAEVDLLDYNPDLVFVEFRVNGGVADISRSIEGLVREIRAKNPETDICFVYTIGEWMLNDLQNGKQYWIGKVMEEVANKYGIPSIDFGVEVVKLLKEDKLTFKAPAPESGKLYFSKDGVHPKKDGYELYANTVIKSFIAMENNDKPLTHAMPTPVKINHFQNASLIPITNATTNTNWSTVNINTDAIYRSDRDRTNGMLRGALKTDKVGETLTINWEGVLIGFTTIPLNTGMEVEISTDGSTPKKITLNDGEGTIKFAQFFYAPETSQGSHTTTLKVTNLPEDTSFYCGQFIIFDLPN</sequence>
<keyword evidence="5" id="KW-1185">Reference proteome</keyword>
<dbReference type="Pfam" id="PF13472">
    <property type="entry name" value="Lipase_GDSL_2"/>
    <property type="match status" value="1"/>
</dbReference>
<dbReference type="InterPro" id="IPR036514">
    <property type="entry name" value="SGNH_hydro_sf"/>
</dbReference>
<evidence type="ECO:0000259" key="3">
    <source>
        <dbReference type="Pfam" id="PF13472"/>
    </source>
</evidence>
<keyword evidence="2" id="KW-0732">Signal</keyword>
<feature type="signal peptide" evidence="2">
    <location>
        <begin position="1"/>
        <end position="26"/>
    </location>
</feature>
<gene>
    <name evidence="4" type="ORF">C1H87_22135</name>
</gene>
<dbReference type="OrthoDB" id="9774205at2"/>
<dbReference type="PANTHER" id="PTHR30383:SF28">
    <property type="entry name" value="LIPASE_ACYLHYDROLASE"/>
    <property type="match status" value="1"/>
</dbReference>
<dbReference type="PANTHER" id="PTHR30383">
    <property type="entry name" value="THIOESTERASE 1/PROTEASE 1/LYSOPHOSPHOLIPASE L1"/>
    <property type="match status" value="1"/>
</dbReference>
<dbReference type="Proteomes" id="UP000235826">
    <property type="component" value="Chromosome"/>
</dbReference>
<evidence type="ECO:0000313" key="4">
    <source>
        <dbReference type="EMBL" id="AUP81268.1"/>
    </source>
</evidence>
<dbReference type="RefSeq" id="WP_102757911.1">
    <property type="nucleotide sequence ID" value="NZ_CP025791.1"/>
</dbReference>
<dbReference type="InterPro" id="IPR051532">
    <property type="entry name" value="Ester_Hydrolysis_Enzymes"/>
</dbReference>
<feature type="domain" description="SGNH hydrolase-type esterase" evidence="3">
    <location>
        <begin position="96"/>
        <end position="268"/>
    </location>
</feature>
<proteinExistence type="predicted"/>
<dbReference type="GO" id="GO:0004622">
    <property type="term" value="F:phosphatidylcholine lysophospholipase activity"/>
    <property type="evidence" value="ECO:0007669"/>
    <property type="project" value="TreeGrafter"/>
</dbReference>
<dbReference type="InterPro" id="IPR013830">
    <property type="entry name" value="SGNH_hydro"/>
</dbReference>
<organism evidence="4 5">
    <name type="scientific">Flavivirga eckloniae</name>
    <dbReference type="NCBI Taxonomy" id="1803846"/>
    <lineage>
        <taxon>Bacteria</taxon>
        <taxon>Pseudomonadati</taxon>
        <taxon>Bacteroidota</taxon>
        <taxon>Flavobacteriia</taxon>
        <taxon>Flavobacteriales</taxon>
        <taxon>Flavobacteriaceae</taxon>
        <taxon>Flavivirga</taxon>
    </lineage>
</organism>
<name>A0A2K9PWP7_9FLAO</name>
<evidence type="ECO:0000256" key="2">
    <source>
        <dbReference type="SAM" id="SignalP"/>
    </source>
</evidence>
<feature type="chain" id="PRO_5014914537" evidence="2">
    <location>
        <begin position="27"/>
        <end position="438"/>
    </location>
</feature>
<evidence type="ECO:0000313" key="5">
    <source>
        <dbReference type="Proteomes" id="UP000235826"/>
    </source>
</evidence>
<feature type="compositionally biased region" description="Acidic residues" evidence="1">
    <location>
        <begin position="43"/>
        <end position="53"/>
    </location>
</feature>
<feature type="region of interest" description="Disordered" evidence="1">
    <location>
        <begin position="31"/>
        <end position="56"/>
    </location>
</feature>
<dbReference type="Gene3D" id="3.40.50.1110">
    <property type="entry name" value="SGNH hydrolase"/>
    <property type="match status" value="1"/>
</dbReference>
<protein>
    <submittedName>
        <fullName evidence="4">Acyl-CoA thioesterase</fullName>
    </submittedName>
</protein>